<dbReference type="InterPro" id="IPR036188">
    <property type="entry name" value="FAD/NAD-bd_sf"/>
</dbReference>
<dbReference type="PANTHER" id="PTHR23023">
    <property type="entry name" value="DIMETHYLANILINE MONOOXYGENASE"/>
    <property type="match status" value="1"/>
</dbReference>
<evidence type="ECO:0000256" key="1">
    <source>
        <dbReference type="ARBA" id="ARBA00009183"/>
    </source>
</evidence>
<evidence type="ECO:0008006" key="7">
    <source>
        <dbReference type="Google" id="ProtNLM"/>
    </source>
</evidence>
<evidence type="ECO:0000313" key="6">
    <source>
        <dbReference type="Proteomes" id="UP001465976"/>
    </source>
</evidence>
<organism evidence="5 6">
    <name type="scientific">Marasmius crinis-equi</name>
    <dbReference type="NCBI Taxonomy" id="585013"/>
    <lineage>
        <taxon>Eukaryota</taxon>
        <taxon>Fungi</taxon>
        <taxon>Dikarya</taxon>
        <taxon>Basidiomycota</taxon>
        <taxon>Agaricomycotina</taxon>
        <taxon>Agaricomycetes</taxon>
        <taxon>Agaricomycetidae</taxon>
        <taxon>Agaricales</taxon>
        <taxon>Marasmiineae</taxon>
        <taxon>Marasmiaceae</taxon>
        <taxon>Marasmius</taxon>
    </lineage>
</organism>
<dbReference type="InterPro" id="IPR020946">
    <property type="entry name" value="Flavin_mOase-like"/>
</dbReference>
<keyword evidence="6" id="KW-1185">Reference proteome</keyword>
<dbReference type="EMBL" id="JBAHYK010000312">
    <property type="protein sequence ID" value="KAL0575359.1"/>
    <property type="molecule type" value="Genomic_DNA"/>
</dbReference>
<dbReference type="InterPro" id="IPR050346">
    <property type="entry name" value="FMO-like"/>
</dbReference>
<dbReference type="SUPFAM" id="SSF51905">
    <property type="entry name" value="FAD/NAD(P)-binding domain"/>
    <property type="match status" value="2"/>
</dbReference>
<dbReference type="Gene3D" id="3.50.50.60">
    <property type="entry name" value="FAD/NAD(P)-binding domain"/>
    <property type="match status" value="1"/>
</dbReference>
<dbReference type="PRINTS" id="PR00411">
    <property type="entry name" value="PNDRDTASEI"/>
</dbReference>
<dbReference type="Pfam" id="PF00743">
    <property type="entry name" value="FMO-like"/>
    <property type="match status" value="1"/>
</dbReference>
<evidence type="ECO:0000256" key="2">
    <source>
        <dbReference type="ARBA" id="ARBA00022630"/>
    </source>
</evidence>
<dbReference type="Proteomes" id="UP001465976">
    <property type="component" value="Unassembled WGS sequence"/>
</dbReference>
<evidence type="ECO:0000256" key="4">
    <source>
        <dbReference type="ARBA" id="ARBA00023002"/>
    </source>
</evidence>
<keyword evidence="4" id="KW-0560">Oxidoreductase</keyword>
<keyword evidence="2" id="KW-0285">Flavoprotein</keyword>
<comment type="similarity">
    <text evidence="1">Belongs to the FMO family.</text>
</comment>
<gene>
    <name evidence="5" type="ORF">V5O48_006610</name>
</gene>
<sequence>MPASSPGDDYGSCLVAVIGAGAAGLITAHTLIQDGFDVRIITRDTTVGGVWSGERVYPGLNLNNVHGEYHFSALPMKVASGTWLNGEDMKQYMQNFATKYLLGHVRFQTEVLKIYREATSWVVQVHNLNNGSHERLVFDKIVLCSGCQGCSAPKIPRLLAPARALELGFKGLIFHSSEFGNRIPEILDRTPENAGHIIIVGGGKSAQDTAAYLANAGRKVTVVFETTDAFIASKIPLPDFIRRSRHYDAMSIPKDSPLRFSHPLFWTIRVGDPGLPRENSFYSLVNNHKVNVVAPVRVTGYGTGPSDDTITLQLNNGTVLVATAVILATGFTSSWSNLFDDQTAKDIGICRHPPNANDFNEPEEEWPWRSLVNPPSSRCDSDLWSSSIYQGIVPAKNILKRDFAINGAVFNTHNGYVYEVTSHWISSYFLGDKMDLPPSPEVARREASREARFLRKRYPSILLWVNESYSAGLKFWTWPQYTDELLKEMGLQSGRSGGNWLTWPFKVIDMSQLATLREERRERRARLGKSV</sequence>
<reference evidence="5 6" key="1">
    <citation type="submission" date="2024-02" db="EMBL/GenBank/DDBJ databases">
        <title>A draft genome for the cacao thread blight pathogen Marasmius crinis-equi.</title>
        <authorList>
            <person name="Cohen S.P."/>
            <person name="Baruah I.K."/>
            <person name="Amoako-Attah I."/>
            <person name="Bukari Y."/>
            <person name="Meinhardt L.W."/>
            <person name="Bailey B.A."/>
        </authorList>
    </citation>
    <scope>NUCLEOTIDE SEQUENCE [LARGE SCALE GENOMIC DNA]</scope>
    <source>
        <strain evidence="5 6">GH-76</strain>
    </source>
</reference>
<proteinExistence type="inferred from homology"/>
<protein>
    <recommendedName>
        <fullName evidence="7">FAD/NAD(P)-binding domain-containing protein</fullName>
    </recommendedName>
</protein>
<name>A0ABR3FJ13_9AGAR</name>
<keyword evidence="3" id="KW-0274">FAD</keyword>
<comment type="caution">
    <text evidence="5">The sequence shown here is derived from an EMBL/GenBank/DDBJ whole genome shotgun (WGS) entry which is preliminary data.</text>
</comment>
<evidence type="ECO:0000313" key="5">
    <source>
        <dbReference type="EMBL" id="KAL0575359.1"/>
    </source>
</evidence>
<evidence type="ECO:0000256" key="3">
    <source>
        <dbReference type="ARBA" id="ARBA00022827"/>
    </source>
</evidence>
<dbReference type="PRINTS" id="PR00368">
    <property type="entry name" value="FADPNR"/>
</dbReference>
<accession>A0ABR3FJ13</accession>